<dbReference type="EMBL" id="KZ805300">
    <property type="protein sequence ID" value="PVI08647.1"/>
    <property type="molecule type" value="Genomic_DNA"/>
</dbReference>
<evidence type="ECO:0000313" key="1">
    <source>
        <dbReference type="EMBL" id="PVI08647.1"/>
    </source>
</evidence>
<dbReference type="Proteomes" id="UP000244855">
    <property type="component" value="Unassembled WGS sequence"/>
</dbReference>
<reference evidence="1 2" key="1">
    <citation type="journal article" date="2018" name="Sci. Rep.">
        <title>Comparative genomics provides insights into the lifestyle and reveals functional heterogeneity of dark septate endophytic fungi.</title>
        <authorList>
            <person name="Knapp D.G."/>
            <person name="Nemeth J.B."/>
            <person name="Barry K."/>
            <person name="Hainaut M."/>
            <person name="Henrissat B."/>
            <person name="Johnson J."/>
            <person name="Kuo A."/>
            <person name="Lim J.H.P."/>
            <person name="Lipzen A."/>
            <person name="Nolan M."/>
            <person name="Ohm R.A."/>
            <person name="Tamas L."/>
            <person name="Grigoriev I.V."/>
            <person name="Spatafora J.W."/>
            <person name="Nagy L.G."/>
            <person name="Kovacs G.M."/>
        </authorList>
    </citation>
    <scope>NUCLEOTIDE SEQUENCE [LARGE SCALE GENOMIC DNA]</scope>
    <source>
        <strain evidence="1 2">DSE2036</strain>
    </source>
</reference>
<evidence type="ECO:0000313" key="2">
    <source>
        <dbReference type="Proteomes" id="UP000244855"/>
    </source>
</evidence>
<name>A0A2V1EDK7_9PLEO</name>
<organism evidence="1 2">
    <name type="scientific">Periconia macrospinosa</name>
    <dbReference type="NCBI Taxonomy" id="97972"/>
    <lineage>
        <taxon>Eukaryota</taxon>
        <taxon>Fungi</taxon>
        <taxon>Dikarya</taxon>
        <taxon>Ascomycota</taxon>
        <taxon>Pezizomycotina</taxon>
        <taxon>Dothideomycetes</taxon>
        <taxon>Pleosporomycetidae</taxon>
        <taxon>Pleosporales</taxon>
        <taxon>Massarineae</taxon>
        <taxon>Periconiaceae</taxon>
        <taxon>Periconia</taxon>
    </lineage>
</organism>
<dbReference type="AlphaFoldDB" id="A0A2V1EDK7"/>
<keyword evidence="2" id="KW-1185">Reference proteome</keyword>
<proteinExistence type="predicted"/>
<protein>
    <submittedName>
        <fullName evidence="1">Uncharacterized protein</fullName>
    </submittedName>
</protein>
<accession>A0A2V1EDK7</accession>
<gene>
    <name evidence="1" type="ORF">DM02DRAFT_8312</name>
</gene>
<sequence length="151" mass="16209">MFKCVKPNVKATFLIHAWRMLRKSPNLNQDDLDTHTHSGLLANEGIPQQNGSTPLVLLEISKCRVGARPRNVPLFNLYSSRRSSSSVAVKSVCGSMSDSPPPSKAPRGCGGIPKDRSCPIFISDSRGLGFFRVLPAADTGGVSAVVATCRE</sequence>